<organism evidence="1 2">
    <name type="scientific">Pleurodeles waltl</name>
    <name type="common">Iberian ribbed newt</name>
    <dbReference type="NCBI Taxonomy" id="8319"/>
    <lineage>
        <taxon>Eukaryota</taxon>
        <taxon>Metazoa</taxon>
        <taxon>Chordata</taxon>
        <taxon>Craniata</taxon>
        <taxon>Vertebrata</taxon>
        <taxon>Euteleostomi</taxon>
        <taxon>Amphibia</taxon>
        <taxon>Batrachia</taxon>
        <taxon>Caudata</taxon>
        <taxon>Salamandroidea</taxon>
        <taxon>Salamandridae</taxon>
        <taxon>Pleurodelinae</taxon>
        <taxon>Pleurodeles</taxon>
    </lineage>
</organism>
<comment type="caution">
    <text evidence="1">The sequence shown here is derived from an EMBL/GenBank/DDBJ whole genome shotgun (WGS) entry which is preliminary data.</text>
</comment>
<reference evidence="1" key="1">
    <citation type="journal article" date="2022" name="bioRxiv">
        <title>Sequencing and chromosome-scale assembly of the giantPleurodeles waltlgenome.</title>
        <authorList>
            <person name="Brown T."/>
            <person name="Elewa A."/>
            <person name="Iarovenko S."/>
            <person name="Subramanian E."/>
            <person name="Araus A.J."/>
            <person name="Petzold A."/>
            <person name="Susuki M."/>
            <person name="Suzuki K.-i.T."/>
            <person name="Hayashi T."/>
            <person name="Toyoda A."/>
            <person name="Oliveira C."/>
            <person name="Osipova E."/>
            <person name="Leigh N.D."/>
            <person name="Simon A."/>
            <person name="Yun M.H."/>
        </authorList>
    </citation>
    <scope>NUCLEOTIDE SEQUENCE</scope>
    <source>
        <strain evidence="1">20211129_DDA</strain>
        <tissue evidence="1">Liver</tissue>
    </source>
</reference>
<proteinExistence type="predicted"/>
<name>A0AAV7RNX3_PLEWA</name>
<evidence type="ECO:0000313" key="2">
    <source>
        <dbReference type="Proteomes" id="UP001066276"/>
    </source>
</evidence>
<dbReference type="AlphaFoldDB" id="A0AAV7RNX3"/>
<accession>A0AAV7RNX3</accession>
<protein>
    <recommendedName>
        <fullName evidence="3">Prolactin receptor</fullName>
    </recommendedName>
</protein>
<sequence length="50" mass="5432">GSRVDSSKNPLCPATAIASELNNQKEMVHPEAEKVTSWTNMTIESSNSLK</sequence>
<evidence type="ECO:0008006" key="3">
    <source>
        <dbReference type="Google" id="ProtNLM"/>
    </source>
</evidence>
<evidence type="ECO:0000313" key="1">
    <source>
        <dbReference type="EMBL" id="KAJ1153457.1"/>
    </source>
</evidence>
<dbReference type="EMBL" id="JANPWB010000009">
    <property type="protein sequence ID" value="KAJ1153457.1"/>
    <property type="molecule type" value="Genomic_DNA"/>
</dbReference>
<feature type="non-terminal residue" evidence="1">
    <location>
        <position position="50"/>
    </location>
</feature>
<gene>
    <name evidence="1" type="ORF">NDU88_006216</name>
</gene>
<dbReference type="Proteomes" id="UP001066276">
    <property type="component" value="Chromosome 5"/>
</dbReference>
<keyword evidence="2" id="KW-1185">Reference proteome</keyword>
<feature type="non-terminal residue" evidence="1">
    <location>
        <position position="1"/>
    </location>
</feature>